<evidence type="ECO:0000256" key="1">
    <source>
        <dbReference type="SAM" id="MobiDB-lite"/>
    </source>
</evidence>
<dbReference type="SUPFAM" id="SSF51126">
    <property type="entry name" value="Pectin lyase-like"/>
    <property type="match status" value="1"/>
</dbReference>
<evidence type="ECO:0000256" key="2">
    <source>
        <dbReference type="SAM" id="SignalP"/>
    </source>
</evidence>
<accession>A0A017TF77</accession>
<feature type="region of interest" description="Disordered" evidence="1">
    <location>
        <begin position="446"/>
        <end position="513"/>
    </location>
</feature>
<protein>
    <recommendedName>
        <fullName evidence="5">Right handed beta helix domain-containing protein</fullName>
    </recommendedName>
</protein>
<keyword evidence="4" id="KW-1185">Reference proteome</keyword>
<evidence type="ECO:0000313" key="3">
    <source>
        <dbReference type="EMBL" id="EYF07475.1"/>
    </source>
</evidence>
<gene>
    <name evidence="3" type="ORF">CAP_0228</name>
</gene>
<feature type="signal peptide" evidence="2">
    <location>
        <begin position="1"/>
        <end position="33"/>
    </location>
</feature>
<organism evidence="3 4">
    <name type="scientific">Chondromyces apiculatus DSM 436</name>
    <dbReference type="NCBI Taxonomy" id="1192034"/>
    <lineage>
        <taxon>Bacteria</taxon>
        <taxon>Pseudomonadati</taxon>
        <taxon>Myxococcota</taxon>
        <taxon>Polyangia</taxon>
        <taxon>Polyangiales</taxon>
        <taxon>Polyangiaceae</taxon>
        <taxon>Chondromyces</taxon>
    </lineage>
</organism>
<feature type="chain" id="PRO_5001500285" description="Right handed beta helix domain-containing protein" evidence="2">
    <location>
        <begin position="34"/>
        <end position="538"/>
    </location>
</feature>
<name>A0A017TF77_9BACT</name>
<feature type="compositionally biased region" description="Gly residues" evidence="1">
    <location>
        <begin position="499"/>
        <end position="512"/>
    </location>
</feature>
<dbReference type="InterPro" id="IPR012334">
    <property type="entry name" value="Pectin_lyas_fold"/>
</dbReference>
<evidence type="ECO:0008006" key="5">
    <source>
        <dbReference type="Google" id="ProtNLM"/>
    </source>
</evidence>
<feature type="compositionally biased region" description="Gly residues" evidence="1">
    <location>
        <begin position="456"/>
        <end position="488"/>
    </location>
</feature>
<reference evidence="3 4" key="1">
    <citation type="submission" date="2013-05" db="EMBL/GenBank/DDBJ databases">
        <title>Genome assembly of Chondromyces apiculatus DSM 436.</title>
        <authorList>
            <person name="Sharma G."/>
            <person name="Khatri I."/>
            <person name="Kaur C."/>
            <person name="Mayilraj S."/>
            <person name="Subramanian S."/>
        </authorList>
    </citation>
    <scope>NUCLEOTIDE SEQUENCE [LARGE SCALE GENOMIC DNA]</scope>
    <source>
        <strain evidence="3 4">DSM 436</strain>
    </source>
</reference>
<dbReference type="AlphaFoldDB" id="A0A017TF77"/>
<dbReference type="STRING" id="1192034.CAP_0228"/>
<dbReference type="Proteomes" id="UP000019678">
    <property type="component" value="Unassembled WGS sequence"/>
</dbReference>
<sequence>MTTTRAILRRAGLGVCAGSAWLLAMVGASPAWAGDCGCDHEIAPGTQAVNGTELGVAPGDVVCVMAGDYQFIRFREIRGTPEAPVVIKNCGGVVQVRNTDRAYAVDFQGSSHHFRITGTGESGVDYGFRVSAPDRDPYPGVGLWFLDKSTDYEADHIEVYETGFAGVMSKTDPLCDGSADQGTFAQKNVHLHHLWVHDTGGEGLYIGSTQAAGHTITCNNQQEVHQPHFLEGIEVDHLLVEDTEWDGMQVGMAHEGCSVHDNVIRRVGSAGVQYQQQGLQIGSFSRCDVRRNVLSDGPQMGVIVLGAYDTTLADNVIARFAQRSIYANLNLTPGPVAYRIAHNTFTGLGEGAVQVFGDALENSFAWNNLVVGPPESIAASNDVGWSAEGNLFVATAAEAGFVDASADDYHLTEGSPARGAGVDHAEDGFTVDLDGLLRASPPSVGAYELAADSPTGGTGGGGGSGGTGAGGPGGSGGGGSAGTSAGGGDGDEGGRSGDEGGCGCRTAGGAGEGAPLRLLGLAVGAVLLQRTRRHRRGR</sequence>
<dbReference type="InterPro" id="IPR011050">
    <property type="entry name" value="Pectin_lyase_fold/virulence"/>
</dbReference>
<dbReference type="Gene3D" id="2.160.20.10">
    <property type="entry name" value="Single-stranded right-handed beta-helix, Pectin lyase-like"/>
    <property type="match status" value="1"/>
</dbReference>
<keyword evidence="2" id="KW-0732">Signal</keyword>
<dbReference type="eggNOG" id="COG4099">
    <property type="taxonomic scope" value="Bacteria"/>
</dbReference>
<comment type="caution">
    <text evidence="3">The sequence shown here is derived from an EMBL/GenBank/DDBJ whole genome shotgun (WGS) entry which is preliminary data.</text>
</comment>
<dbReference type="RefSeq" id="WP_044237803.1">
    <property type="nucleotide sequence ID" value="NZ_ASRX01000010.1"/>
</dbReference>
<evidence type="ECO:0000313" key="4">
    <source>
        <dbReference type="Proteomes" id="UP000019678"/>
    </source>
</evidence>
<dbReference type="EMBL" id="ASRX01000010">
    <property type="protein sequence ID" value="EYF07475.1"/>
    <property type="molecule type" value="Genomic_DNA"/>
</dbReference>
<proteinExistence type="predicted"/>